<dbReference type="EMBL" id="BART01009528">
    <property type="protein sequence ID" value="GAG77558.1"/>
    <property type="molecule type" value="Genomic_DNA"/>
</dbReference>
<accession>X1AZQ0</accession>
<name>X1AZQ0_9ZZZZ</name>
<dbReference type="Pfam" id="PF09822">
    <property type="entry name" value="ABC_transp_aux"/>
    <property type="match status" value="1"/>
</dbReference>
<protein>
    <recommendedName>
        <fullName evidence="1">ABC-type uncharacterized transport system domain-containing protein</fullName>
    </recommendedName>
</protein>
<gene>
    <name evidence="2" type="ORF">S01H4_21085</name>
</gene>
<comment type="caution">
    <text evidence="2">The sequence shown here is derived from an EMBL/GenBank/DDBJ whole genome shotgun (WGS) entry which is preliminary data.</text>
</comment>
<sequence>MAHDARTLRVSDPPAPKTEEEAYKLLTNIVKNSPGLAEQAANFLALRAKSGFQQQLNEAILRLVRGKMQLICFMAGQGQAKVFSAESRTNSAYSLRRVLRQHNYIAEQLEANEQIPQNCAVLVILGPRERLADEEIEKIDKYLAEGGRVLLAINPGNDGGLGKLLKKYGIIAPDNQAVTMGRQGKVRTVVGVALPQINPWQPGHPLIELATKWSQARAKQAQFIVAYGVRQVQKDPESELSDYLLSELLQVPPQFSPSDDTSQTPRIAGAQQRGPYPFMVIAEKLKAEPEGLDSAKQKKKLSIDDVDPQGGKLLVVGDSDMFTDKTIEGG</sequence>
<dbReference type="InterPro" id="IPR019196">
    <property type="entry name" value="ABC_transp_unknown"/>
</dbReference>
<evidence type="ECO:0000259" key="1">
    <source>
        <dbReference type="Pfam" id="PF09822"/>
    </source>
</evidence>
<dbReference type="AlphaFoldDB" id="X1AZQ0"/>
<evidence type="ECO:0000313" key="2">
    <source>
        <dbReference type="EMBL" id="GAG77558.1"/>
    </source>
</evidence>
<feature type="domain" description="ABC-type uncharacterised transport system" evidence="1">
    <location>
        <begin position="71"/>
        <end position="326"/>
    </location>
</feature>
<organism evidence="2">
    <name type="scientific">marine sediment metagenome</name>
    <dbReference type="NCBI Taxonomy" id="412755"/>
    <lineage>
        <taxon>unclassified sequences</taxon>
        <taxon>metagenomes</taxon>
        <taxon>ecological metagenomes</taxon>
    </lineage>
</organism>
<feature type="non-terminal residue" evidence="2">
    <location>
        <position position="330"/>
    </location>
</feature>
<proteinExistence type="predicted"/>
<reference evidence="2" key="1">
    <citation type="journal article" date="2014" name="Front. Microbiol.">
        <title>High frequency of phylogenetically diverse reductive dehalogenase-homologous genes in deep subseafloor sedimentary metagenomes.</title>
        <authorList>
            <person name="Kawai M."/>
            <person name="Futagami T."/>
            <person name="Toyoda A."/>
            <person name="Takaki Y."/>
            <person name="Nishi S."/>
            <person name="Hori S."/>
            <person name="Arai W."/>
            <person name="Tsubouchi T."/>
            <person name="Morono Y."/>
            <person name="Uchiyama I."/>
            <person name="Ito T."/>
            <person name="Fujiyama A."/>
            <person name="Inagaki F."/>
            <person name="Takami H."/>
        </authorList>
    </citation>
    <scope>NUCLEOTIDE SEQUENCE</scope>
    <source>
        <strain evidence="2">Expedition CK06-06</strain>
    </source>
</reference>